<feature type="region of interest" description="Disordered" evidence="1">
    <location>
        <begin position="1"/>
        <end position="21"/>
    </location>
</feature>
<dbReference type="Gene3D" id="3.40.50.410">
    <property type="entry name" value="von Willebrand factor, type A domain"/>
    <property type="match status" value="1"/>
</dbReference>
<evidence type="ECO:0000259" key="3">
    <source>
        <dbReference type="PROSITE" id="PS50234"/>
    </source>
</evidence>
<evidence type="ECO:0000313" key="5">
    <source>
        <dbReference type="Proteomes" id="UP001151081"/>
    </source>
</evidence>
<keyword evidence="2" id="KW-1133">Transmembrane helix</keyword>
<proteinExistence type="predicted"/>
<protein>
    <submittedName>
        <fullName evidence="4">VWA domain-containing protein</fullName>
    </submittedName>
</protein>
<dbReference type="Proteomes" id="UP001151081">
    <property type="component" value="Unassembled WGS sequence"/>
</dbReference>
<keyword evidence="2" id="KW-0472">Membrane</keyword>
<dbReference type="InterPro" id="IPR036465">
    <property type="entry name" value="vWFA_dom_sf"/>
</dbReference>
<dbReference type="InterPro" id="IPR002035">
    <property type="entry name" value="VWF_A"/>
</dbReference>
<organism evidence="4 5">
    <name type="scientific">Polyangium jinanense</name>
    <dbReference type="NCBI Taxonomy" id="2829994"/>
    <lineage>
        <taxon>Bacteria</taxon>
        <taxon>Pseudomonadati</taxon>
        <taxon>Myxococcota</taxon>
        <taxon>Polyangia</taxon>
        <taxon>Polyangiales</taxon>
        <taxon>Polyangiaceae</taxon>
        <taxon>Polyangium</taxon>
    </lineage>
</organism>
<comment type="caution">
    <text evidence="4">The sequence shown here is derived from an EMBL/GenBank/DDBJ whole genome shotgun (WGS) entry which is preliminary data.</text>
</comment>
<dbReference type="AlphaFoldDB" id="A0A9X3X1M6"/>
<dbReference type="PROSITE" id="PS50234">
    <property type="entry name" value="VWFA"/>
    <property type="match status" value="1"/>
</dbReference>
<accession>A0A9X3X1M6</accession>
<feature type="transmembrane region" description="Helical" evidence="2">
    <location>
        <begin position="24"/>
        <end position="46"/>
    </location>
</feature>
<dbReference type="CDD" id="cd00198">
    <property type="entry name" value="vWFA"/>
    <property type="match status" value="1"/>
</dbReference>
<evidence type="ECO:0000313" key="4">
    <source>
        <dbReference type="EMBL" id="MDC3980553.1"/>
    </source>
</evidence>
<feature type="compositionally biased region" description="Polar residues" evidence="1">
    <location>
        <begin position="1"/>
        <end position="17"/>
    </location>
</feature>
<name>A0A9X3X1M6_9BACT</name>
<feature type="region of interest" description="Disordered" evidence="1">
    <location>
        <begin position="57"/>
        <end position="78"/>
    </location>
</feature>
<feature type="compositionally biased region" description="Gly residues" evidence="1">
    <location>
        <begin position="57"/>
        <end position="75"/>
    </location>
</feature>
<dbReference type="RefSeq" id="WP_272458362.1">
    <property type="nucleotide sequence ID" value="NZ_JAGTJJ010000002.1"/>
</dbReference>
<gene>
    <name evidence="4" type="ORF">KEG57_08615</name>
</gene>
<keyword evidence="5" id="KW-1185">Reference proteome</keyword>
<dbReference type="Pfam" id="PF00092">
    <property type="entry name" value="VWA"/>
    <property type="match status" value="1"/>
</dbReference>
<sequence length="965" mass="99906">MARASGRSTGTLEKNGSSGAGSRVALRSTFALVMLVLAPLGVVFAACSAEGPLGARPGEGGSGGSGGGGGTGAGTSTGPCVDGQVRECHVTIGEQNGILTCLDGTQTCVEGTWAPCADGTISSRIAPPKGKIRETSARPDDDGQGGIIILSHVSGPCVNNPCDPSCQVFDEQPDAGLTPEAGGSVYNWQNGDLSDFPNGLVNKGLKEPCAQASDCQFNMQCESPTSNTCSHHKCSVGEGLYPECDPCVKTICTADPTCCLIPYSGTCAHDPCVTGVGLKKTCSTCVNTVCTANPTCCTGTWTQACVDAFATACPKSCAGVQGSWTPSCVDKVYSLCGADCKTDPPCAHDKCYSGAALNAACDACVATICQASPSCCTTKWDNLCVDKVKTLCNESCPVKGACTPWLPGETDPKCPGIDLSVGVPCNGVVPVCNHGQTQAPAGIRLVHFPANSQQYPKCAPDQTHAGMMECLTQQPIPPGQCINVDANACGIGNGNREIMINPPKKTAANPYVTECFCENNWSLASGGNACEPPDCSSVTSRTIRPVNMFVQFDRSGSMTTNDRWGKTTGALKAFFSDPASAGIGVALRFWEHYKPVTGCDDTNCSIDACAVPLVPLAKLTTASAPTDTQEQKLLNEINNTLPAADTPLLPALAGAEKWAKAYQQANPNQQTVVVFVTDGYPNSCGTDSNTIAGYAEDAFVNAGVLTYAIGIQDANVALMNLIAQKGGTANAFFVTDQGDAQQQMLSALLEIKGDVVACEFDLPNAGLFDPTDATVTFMPTSGNAVAFAKVASQAACGNGWYYDNAQNPTKIFLCPNTCQTVLNSAGATIDVELGCPGAYTAQTFTHVYQATCPTGTKVQWGYLAYDSVTPGDSNLLFAARTADTAAALSGAFTTLATAKSSPVDTQLCTMAGPSPCPVDVYTKLGLPGARQSFLEFSVTFNPTANKGAAPTLNGWEITYSCVDSE</sequence>
<dbReference type="SUPFAM" id="SSF53300">
    <property type="entry name" value="vWA-like"/>
    <property type="match status" value="1"/>
</dbReference>
<evidence type="ECO:0000256" key="1">
    <source>
        <dbReference type="SAM" id="MobiDB-lite"/>
    </source>
</evidence>
<feature type="domain" description="VWFA" evidence="3">
    <location>
        <begin position="547"/>
        <end position="748"/>
    </location>
</feature>
<keyword evidence="2" id="KW-0812">Transmembrane</keyword>
<evidence type="ECO:0000256" key="2">
    <source>
        <dbReference type="SAM" id="Phobius"/>
    </source>
</evidence>
<reference evidence="4 5" key="1">
    <citation type="submission" date="2021-04" db="EMBL/GenBank/DDBJ databases">
        <title>Genome analysis of Polyangium sp.</title>
        <authorList>
            <person name="Li Y."/>
            <person name="Wang J."/>
        </authorList>
    </citation>
    <scope>NUCLEOTIDE SEQUENCE [LARGE SCALE GENOMIC DNA]</scope>
    <source>
        <strain evidence="4 5">SDU14</strain>
    </source>
</reference>
<dbReference type="EMBL" id="JAGTJJ010000002">
    <property type="protein sequence ID" value="MDC3980553.1"/>
    <property type="molecule type" value="Genomic_DNA"/>
</dbReference>